<accession>A0A6J4STA3</accession>
<protein>
    <submittedName>
        <fullName evidence="2">Uncharacterized protein</fullName>
    </submittedName>
</protein>
<sequence>MTRRDPLEADLVSALNDRRAHVASGCLAIGGAPKDGVVVASRDNRGRRRPGGSTPPARADRATTRRAVAVVARREVWRDAPTIGGAAGRQPQAEASSRSFDVFTSAGVEESAMNEAVREHAATDPRFPEGGRHDDVPDPVRLRQQGCLPAALRR</sequence>
<feature type="region of interest" description="Disordered" evidence="1">
    <location>
        <begin position="111"/>
        <end position="154"/>
    </location>
</feature>
<evidence type="ECO:0000313" key="2">
    <source>
        <dbReference type="EMBL" id="CAA9504610.1"/>
    </source>
</evidence>
<feature type="compositionally biased region" description="Basic and acidic residues" evidence="1">
    <location>
        <begin position="116"/>
        <end position="141"/>
    </location>
</feature>
<dbReference type="EMBL" id="CADCVQ010000089">
    <property type="protein sequence ID" value="CAA9504610.1"/>
    <property type="molecule type" value="Genomic_DNA"/>
</dbReference>
<reference evidence="2" key="1">
    <citation type="submission" date="2020-02" db="EMBL/GenBank/DDBJ databases">
        <authorList>
            <person name="Meier V. D."/>
        </authorList>
    </citation>
    <scope>NUCLEOTIDE SEQUENCE</scope>
    <source>
        <strain evidence="2">AVDCRST_MAG67</strain>
    </source>
</reference>
<name>A0A6J4STA3_9ACTN</name>
<evidence type="ECO:0000256" key="1">
    <source>
        <dbReference type="SAM" id="MobiDB-lite"/>
    </source>
</evidence>
<proteinExistence type="predicted"/>
<gene>
    <name evidence="2" type="ORF">AVDCRST_MAG67-2247</name>
</gene>
<feature type="region of interest" description="Disordered" evidence="1">
    <location>
        <begin position="37"/>
        <end position="66"/>
    </location>
</feature>
<dbReference type="AlphaFoldDB" id="A0A6J4STA3"/>
<organism evidence="2">
    <name type="scientific">uncultured Solirubrobacteraceae bacterium</name>
    <dbReference type="NCBI Taxonomy" id="1162706"/>
    <lineage>
        <taxon>Bacteria</taxon>
        <taxon>Bacillati</taxon>
        <taxon>Actinomycetota</taxon>
        <taxon>Thermoleophilia</taxon>
        <taxon>Solirubrobacterales</taxon>
        <taxon>Solirubrobacteraceae</taxon>
        <taxon>environmental samples</taxon>
    </lineage>
</organism>